<dbReference type="RefSeq" id="WP_099181496.1">
    <property type="nucleotide sequence ID" value="NZ_BAQW01000004.1"/>
</dbReference>
<dbReference type="Proteomes" id="UP001061070">
    <property type="component" value="Unassembled WGS sequence"/>
</dbReference>
<keyword evidence="2" id="KW-1185">Reference proteome</keyword>
<accession>A0ABQ0Q914</accession>
<reference evidence="1" key="1">
    <citation type="submission" date="2013-04" db="EMBL/GenBank/DDBJ databases">
        <title>The genome sequencing project of 58 acetic acid bacteria.</title>
        <authorList>
            <person name="Okamoto-Kainuma A."/>
            <person name="Ishikawa M."/>
            <person name="Umino S."/>
            <person name="Koizumi Y."/>
            <person name="Shiwa Y."/>
            <person name="Yoshikawa H."/>
            <person name="Matsutani M."/>
            <person name="Matsushita K."/>
        </authorList>
    </citation>
    <scope>NUCLEOTIDE SEQUENCE</scope>
    <source>
        <strain evidence="1">NRIC 0228</strain>
    </source>
</reference>
<comment type="caution">
    <text evidence="1">The sequence shown here is derived from an EMBL/GenBank/DDBJ whole genome shotgun (WGS) entry which is preliminary data.</text>
</comment>
<sequence>MTALQVRNGQTFQISCRIADRSGAPIDLSGFAITAQVRDALGVLVADLSGRPPVGHVGIVNLWASGPISWPCGRLFCDLRFLRPDGVIQFSEQFAIQVSTPVTRAGSAS</sequence>
<gene>
    <name evidence="1" type="ORF">AA0228_0710</name>
</gene>
<dbReference type="EMBL" id="BAQW01000004">
    <property type="protein sequence ID" value="GBR09536.1"/>
    <property type="molecule type" value="Genomic_DNA"/>
</dbReference>
<organism evidence="1 2">
    <name type="scientific">Gluconobacter frateurii NRIC 0228</name>
    <dbReference type="NCBI Taxonomy" id="1307946"/>
    <lineage>
        <taxon>Bacteria</taxon>
        <taxon>Pseudomonadati</taxon>
        <taxon>Pseudomonadota</taxon>
        <taxon>Alphaproteobacteria</taxon>
        <taxon>Acetobacterales</taxon>
        <taxon>Acetobacteraceae</taxon>
        <taxon>Gluconobacter</taxon>
    </lineage>
</organism>
<evidence type="ECO:0000313" key="1">
    <source>
        <dbReference type="EMBL" id="GBR09536.1"/>
    </source>
</evidence>
<protein>
    <submittedName>
        <fullName evidence="1">Uncharacterized protein</fullName>
    </submittedName>
</protein>
<evidence type="ECO:0000313" key="2">
    <source>
        <dbReference type="Proteomes" id="UP001061070"/>
    </source>
</evidence>
<name>A0ABQ0Q914_9PROT</name>
<proteinExistence type="predicted"/>